<sequence length="113" mass="11776">MRSAYAHTAELDVAPDADRAAPGAAVTAALGAGCPGPVALRTGGTGDRLRLRVVFACEADDEDDVRRRIDQALTSGRLTGPDGSVSRWTLRDALPGSVAECERAEAERLLATT</sequence>
<accession>A0ABN2N6Z4</accession>
<keyword evidence="2" id="KW-1185">Reference proteome</keyword>
<dbReference type="Proteomes" id="UP001500449">
    <property type="component" value="Unassembled WGS sequence"/>
</dbReference>
<dbReference type="PROSITE" id="PS51257">
    <property type="entry name" value="PROKAR_LIPOPROTEIN"/>
    <property type="match status" value="1"/>
</dbReference>
<name>A0ABN2N6Z4_9PSEU</name>
<protein>
    <submittedName>
        <fullName evidence="1">Uncharacterized protein</fullName>
    </submittedName>
</protein>
<comment type="caution">
    <text evidence="1">The sequence shown here is derived from an EMBL/GenBank/DDBJ whole genome shotgun (WGS) entry which is preliminary data.</text>
</comment>
<proteinExistence type="predicted"/>
<organism evidence="1 2">
    <name type="scientific">Pseudonocardia ailaonensis</name>
    <dbReference type="NCBI Taxonomy" id="367279"/>
    <lineage>
        <taxon>Bacteria</taxon>
        <taxon>Bacillati</taxon>
        <taxon>Actinomycetota</taxon>
        <taxon>Actinomycetes</taxon>
        <taxon>Pseudonocardiales</taxon>
        <taxon>Pseudonocardiaceae</taxon>
        <taxon>Pseudonocardia</taxon>
    </lineage>
</organism>
<reference evidence="1 2" key="1">
    <citation type="journal article" date="2019" name="Int. J. Syst. Evol. Microbiol.">
        <title>The Global Catalogue of Microorganisms (GCM) 10K type strain sequencing project: providing services to taxonomists for standard genome sequencing and annotation.</title>
        <authorList>
            <consortium name="The Broad Institute Genomics Platform"/>
            <consortium name="The Broad Institute Genome Sequencing Center for Infectious Disease"/>
            <person name="Wu L."/>
            <person name="Ma J."/>
        </authorList>
    </citation>
    <scope>NUCLEOTIDE SEQUENCE [LARGE SCALE GENOMIC DNA]</scope>
    <source>
        <strain evidence="1 2">JCM 16009</strain>
    </source>
</reference>
<dbReference type="EMBL" id="BAAAQK010000012">
    <property type="protein sequence ID" value="GAA1855681.1"/>
    <property type="molecule type" value="Genomic_DNA"/>
</dbReference>
<dbReference type="RefSeq" id="WP_344418952.1">
    <property type="nucleotide sequence ID" value="NZ_BAAAQK010000012.1"/>
</dbReference>
<evidence type="ECO:0000313" key="1">
    <source>
        <dbReference type="EMBL" id="GAA1855681.1"/>
    </source>
</evidence>
<evidence type="ECO:0000313" key="2">
    <source>
        <dbReference type="Proteomes" id="UP001500449"/>
    </source>
</evidence>
<gene>
    <name evidence="1" type="ORF">GCM10009836_39770</name>
</gene>